<accession>A0A8J5NPZ7</accession>
<proteinExistence type="predicted"/>
<keyword evidence="1" id="KW-0175">Coiled coil</keyword>
<evidence type="ECO:0000313" key="3">
    <source>
        <dbReference type="Proteomes" id="UP000694050"/>
    </source>
</evidence>
<dbReference type="AlphaFoldDB" id="A0A8J5NPZ7"/>
<name>A0A8J5NPZ7_FUSOX</name>
<reference evidence="2" key="1">
    <citation type="submission" date="2021-04" db="EMBL/GenBank/DDBJ databases">
        <title>First draft genome resource for Brassicaceae pathogens Fusarium oxysporum f. sp. raphani and Fusarium oxysporum f. sp. rapae.</title>
        <authorList>
            <person name="Asai S."/>
        </authorList>
    </citation>
    <scope>NUCLEOTIDE SEQUENCE</scope>
    <source>
        <strain evidence="2">Tf1208</strain>
    </source>
</reference>
<feature type="coiled-coil region" evidence="1">
    <location>
        <begin position="66"/>
        <end position="156"/>
    </location>
</feature>
<dbReference type="Proteomes" id="UP000694050">
    <property type="component" value="Unassembled WGS sequence"/>
</dbReference>
<evidence type="ECO:0000313" key="2">
    <source>
        <dbReference type="EMBL" id="KAG7409826.1"/>
    </source>
</evidence>
<sequence>MLQYSDPTALKQIFTFSQLPSSSTRKLISSFTSSQHHTSTYNSHVHIDIASKTIMSIELPPDHLDIVALRNRVEHIEAENQFVNEQNDHLRESNDELALENEELKKGLALAEQRLERVTDFWRSAEEELTKQIAINEDLTKQLEAAKSELASAKQAPKST</sequence>
<evidence type="ECO:0000256" key="1">
    <source>
        <dbReference type="SAM" id="Coils"/>
    </source>
</evidence>
<protein>
    <submittedName>
        <fullName evidence="2">Uncharacterized protein</fullName>
    </submittedName>
</protein>
<organism evidence="2 3">
    <name type="scientific">Fusarium oxysporum f. sp. rapae</name>
    <dbReference type="NCBI Taxonomy" id="485398"/>
    <lineage>
        <taxon>Eukaryota</taxon>
        <taxon>Fungi</taxon>
        <taxon>Dikarya</taxon>
        <taxon>Ascomycota</taxon>
        <taxon>Pezizomycotina</taxon>
        <taxon>Sordariomycetes</taxon>
        <taxon>Hypocreomycetidae</taxon>
        <taxon>Hypocreales</taxon>
        <taxon>Nectriaceae</taxon>
        <taxon>Fusarium</taxon>
        <taxon>Fusarium oxysporum species complex</taxon>
    </lineage>
</organism>
<gene>
    <name evidence="2" type="ORF">Forpe1208_v010953</name>
</gene>
<comment type="caution">
    <text evidence="2">The sequence shown here is derived from an EMBL/GenBank/DDBJ whole genome shotgun (WGS) entry which is preliminary data.</text>
</comment>
<dbReference type="EMBL" id="JAELUQ010000008">
    <property type="protein sequence ID" value="KAG7409826.1"/>
    <property type="molecule type" value="Genomic_DNA"/>
</dbReference>